<keyword evidence="1" id="KW-1133">Transmembrane helix</keyword>
<accession>A0A5S3P5E6</accession>
<sequence length="122" mass="12932">MLFLGGIALGIVNFIIGYGALSADLEAQLAAEGAQGGPAILIGSVIFGTVIALALWFLVSRMRIEFVKWVLIALVGYGLFSLFSNGIKAMDLIGLLASLLQAAALIFLFRPDAKAWFAAKTR</sequence>
<reference evidence="2 3" key="1">
    <citation type="submission" date="2019-05" db="EMBL/GenBank/DDBJ databases">
        <title>Erythrobacter marisflavi sp. nov., isolated from isolated from water of an estuary environment.</title>
        <authorList>
            <person name="Yoon J.-H."/>
        </authorList>
    </citation>
    <scope>NUCLEOTIDE SEQUENCE [LARGE SCALE GENOMIC DNA]</scope>
    <source>
        <strain evidence="2 3">KEM-5</strain>
    </source>
</reference>
<keyword evidence="3" id="KW-1185">Reference proteome</keyword>
<feature type="transmembrane region" description="Helical" evidence="1">
    <location>
        <begin position="66"/>
        <end position="83"/>
    </location>
</feature>
<name>A0A5S3P5E6_9SPHN</name>
<feature type="transmembrane region" description="Helical" evidence="1">
    <location>
        <begin position="38"/>
        <end position="59"/>
    </location>
</feature>
<comment type="caution">
    <text evidence="2">The sequence shown here is derived from an EMBL/GenBank/DDBJ whole genome shotgun (WGS) entry which is preliminary data.</text>
</comment>
<keyword evidence="1" id="KW-0812">Transmembrane</keyword>
<protein>
    <submittedName>
        <fullName evidence="2">Uncharacterized protein</fullName>
    </submittedName>
</protein>
<dbReference type="Proteomes" id="UP000309668">
    <property type="component" value="Unassembled WGS sequence"/>
</dbReference>
<proteinExistence type="predicted"/>
<dbReference type="EMBL" id="VCAO01000003">
    <property type="protein sequence ID" value="TMM48260.1"/>
    <property type="molecule type" value="Genomic_DNA"/>
</dbReference>
<dbReference type="AlphaFoldDB" id="A0A5S3P5E6"/>
<dbReference type="RefSeq" id="WP_138617765.1">
    <property type="nucleotide sequence ID" value="NZ_VCAO01000003.1"/>
</dbReference>
<evidence type="ECO:0000313" key="3">
    <source>
        <dbReference type="Proteomes" id="UP000309668"/>
    </source>
</evidence>
<organism evidence="2 3">
    <name type="scientific">Qipengyuania marisflavi</name>
    <dbReference type="NCBI Taxonomy" id="2486356"/>
    <lineage>
        <taxon>Bacteria</taxon>
        <taxon>Pseudomonadati</taxon>
        <taxon>Pseudomonadota</taxon>
        <taxon>Alphaproteobacteria</taxon>
        <taxon>Sphingomonadales</taxon>
        <taxon>Erythrobacteraceae</taxon>
        <taxon>Qipengyuania</taxon>
    </lineage>
</organism>
<evidence type="ECO:0000313" key="2">
    <source>
        <dbReference type="EMBL" id="TMM48260.1"/>
    </source>
</evidence>
<keyword evidence="1" id="KW-0472">Membrane</keyword>
<gene>
    <name evidence="2" type="ORF">FEV51_08205</name>
</gene>
<dbReference type="OrthoDB" id="7509246at2"/>
<evidence type="ECO:0000256" key="1">
    <source>
        <dbReference type="SAM" id="Phobius"/>
    </source>
</evidence>
<feature type="transmembrane region" description="Helical" evidence="1">
    <location>
        <begin position="89"/>
        <end position="109"/>
    </location>
</feature>